<dbReference type="InterPro" id="IPR031327">
    <property type="entry name" value="MCM"/>
</dbReference>
<feature type="domain" description="MCM C-terminal AAA(+) ATPase" evidence="13">
    <location>
        <begin position="376"/>
        <end position="582"/>
    </location>
</feature>
<dbReference type="InterPro" id="IPR001208">
    <property type="entry name" value="MCM_dom"/>
</dbReference>
<dbReference type="GO" id="GO:0042555">
    <property type="term" value="C:MCM complex"/>
    <property type="evidence" value="ECO:0007669"/>
    <property type="project" value="InterPro"/>
</dbReference>
<dbReference type="RefSeq" id="XP_004336787.1">
    <property type="nucleotide sequence ID" value="XM_004336739.1"/>
</dbReference>
<comment type="function">
    <text evidence="12">Acts as component of the MCM2-7 complex (MCM complex) which is the replicative helicase essential for 'once per cell cycle' DNA replication initiation and elongation in eukaryotic cells. The active ATPase sites in the MCM2-7 ring are formed through the interaction surfaces of two neighboring subunits such that a critical structure of a conserved arginine finger motif is provided in trans relative to the ATP-binding site of the Walker A box of the adjacent subunit. The six ATPase active sites, however, are likely to contribute differentially to the complex helicase activity.</text>
</comment>
<dbReference type="Pfam" id="PF24901">
    <property type="entry name" value="WHD_MCM7"/>
    <property type="match status" value="1"/>
</dbReference>
<gene>
    <name evidence="12" type="primary">MCM7</name>
    <name evidence="14" type="ORF">ACA1_391450</name>
</gene>
<dbReference type="EC" id="3.6.4.12" evidence="12"/>
<dbReference type="InterPro" id="IPR033762">
    <property type="entry name" value="MCM_OB"/>
</dbReference>
<name>L8GNV9_ACACF</name>
<dbReference type="GO" id="GO:0000727">
    <property type="term" value="P:double-strand break repair via break-induced replication"/>
    <property type="evidence" value="ECO:0007669"/>
    <property type="project" value="TreeGrafter"/>
</dbReference>
<accession>L8GNV9</accession>
<comment type="subcellular location">
    <subcellularLocation>
        <location evidence="1 12">Nucleus</location>
    </subcellularLocation>
</comment>
<dbReference type="AlphaFoldDB" id="L8GNV9"/>
<keyword evidence="2 12" id="KW-0235">DNA replication</keyword>
<keyword evidence="7 11" id="KW-0238">DNA-binding</keyword>
<dbReference type="GO" id="GO:0003697">
    <property type="term" value="F:single-stranded DNA binding"/>
    <property type="evidence" value="ECO:0007669"/>
    <property type="project" value="TreeGrafter"/>
</dbReference>
<dbReference type="FunFam" id="2.20.28.10:FF:000004">
    <property type="entry name" value="DNA replication licensing factor MCM7"/>
    <property type="match status" value="1"/>
</dbReference>
<dbReference type="Pfam" id="PF17207">
    <property type="entry name" value="MCM_OB"/>
    <property type="match status" value="1"/>
</dbReference>
<proteinExistence type="inferred from homology"/>
<dbReference type="OMA" id="AQHVTYV"/>
<dbReference type="PANTHER" id="PTHR11630:SF26">
    <property type="entry name" value="DNA REPLICATION LICENSING FACTOR MCM7"/>
    <property type="match status" value="1"/>
</dbReference>
<dbReference type="InterPro" id="IPR012340">
    <property type="entry name" value="NA-bd_OB-fold"/>
</dbReference>
<dbReference type="PANTHER" id="PTHR11630">
    <property type="entry name" value="DNA REPLICATION LICENSING FACTOR MCM FAMILY MEMBER"/>
    <property type="match status" value="1"/>
</dbReference>
<dbReference type="GO" id="GO:0006271">
    <property type="term" value="P:DNA strand elongation involved in DNA replication"/>
    <property type="evidence" value="ECO:0007669"/>
    <property type="project" value="TreeGrafter"/>
</dbReference>
<dbReference type="PRINTS" id="PR01663">
    <property type="entry name" value="MCMPROTEIN7"/>
</dbReference>
<comment type="catalytic activity">
    <reaction evidence="10">
        <text>ATP + H2O = ADP + phosphate + H(+)</text>
        <dbReference type="Rhea" id="RHEA:13065"/>
        <dbReference type="ChEBI" id="CHEBI:15377"/>
        <dbReference type="ChEBI" id="CHEBI:15378"/>
        <dbReference type="ChEBI" id="CHEBI:30616"/>
        <dbReference type="ChEBI" id="CHEBI:43474"/>
        <dbReference type="ChEBI" id="CHEBI:456216"/>
        <dbReference type="EC" id="3.6.4.12"/>
    </reaction>
    <physiologicalReaction direction="left-to-right" evidence="10">
        <dbReference type="Rhea" id="RHEA:13066"/>
    </physiologicalReaction>
</comment>
<evidence type="ECO:0000256" key="11">
    <source>
        <dbReference type="RuleBase" id="RU004070"/>
    </source>
</evidence>
<dbReference type="Pfam" id="PF14551">
    <property type="entry name" value="MCM_N"/>
    <property type="match status" value="1"/>
</dbReference>
<dbReference type="Gene3D" id="3.40.50.300">
    <property type="entry name" value="P-loop containing nucleotide triphosphate hydrolases"/>
    <property type="match status" value="1"/>
</dbReference>
<evidence type="ECO:0000256" key="12">
    <source>
        <dbReference type="RuleBase" id="RU365012"/>
    </source>
</evidence>
<dbReference type="Gene3D" id="2.40.50.140">
    <property type="entry name" value="Nucleic acid-binding proteins"/>
    <property type="match status" value="1"/>
</dbReference>
<evidence type="ECO:0000256" key="8">
    <source>
        <dbReference type="ARBA" id="ARBA00023242"/>
    </source>
</evidence>
<dbReference type="SUPFAM" id="SSF50249">
    <property type="entry name" value="Nucleic acid-binding proteins"/>
    <property type="match status" value="1"/>
</dbReference>
<reference evidence="14 15" key="1">
    <citation type="journal article" date="2013" name="Genome Biol.">
        <title>Genome of Acanthamoeba castellanii highlights extensive lateral gene transfer and early evolution of tyrosine kinase signaling.</title>
        <authorList>
            <person name="Clarke M."/>
            <person name="Lohan A.J."/>
            <person name="Liu B."/>
            <person name="Lagkouvardos I."/>
            <person name="Roy S."/>
            <person name="Zafar N."/>
            <person name="Bertelli C."/>
            <person name="Schilde C."/>
            <person name="Kianianmomeni A."/>
            <person name="Burglin T.R."/>
            <person name="Frech C."/>
            <person name="Turcotte B."/>
            <person name="Kopec K.O."/>
            <person name="Synnott J.M."/>
            <person name="Choo C."/>
            <person name="Paponov I."/>
            <person name="Finkler A."/>
            <person name="Soon Heng Tan C."/>
            <person name="Hutchins A.P."/>
            <person name="Weinmeier T."/>
            <person name="Rattei T."/>
            <person name="Chu J.S."/>
            <person name="Gimenez G."/>
            <person name="Irimia M."/>
            <person name="Rigden D.J."/>
            <person name="Fitzpatrick D.A."/>
            <person name="Lorenzo-Morales J."/>
            <person name="Bateman A."/>
            <person name="Chiu C.H."/>
            <person name="Tang P."/>
            <person name="Hegemann P."/>
            <person name="Fromm H."/>
            <person name="Raoult D."/>
            <person name="Greub G."/>
            <person name="Miranda-Saavedra D."/>
            <person name="Chen N."/>
            <person name="Nash P."/>
            <person name="Ginger M.L."/>
            <person name="Horn M."/>
            <person name="Schaap P."/>
            <person name="Caler L."/>
            <person name="Loftus B."/>
        </authorList>
    </citation>
    <scope>NUCLEOTIDE SEQUENCE [LARGE SCALE GENOMIC DNA]</scope>
    <source>
        <strain evidence="14 15">Neff</strain>
    </source>
</reference>
<dbReference type="Pfam" id="PF17855">
    <property type="entry name" value="MCM_lid"/>
    <property type="match status" value="1"/>
</dbReference>
<sequence>MQPKKIGQRGRVNTRVTALPSYPSEIQKWTEFLSNFSGEEGDKYAQRIREIRRRRAKEIVIEVDDLKHYADRWVEAEKAAEWDQFIRNVERNCLRYVKLLQEAVDEMLDALPLPQVGSDVSTRDVEAIVRDHQLRGVRIPGTNMVRTDVGRENLSSGAQDGAAVQPAALPKSLTRSYEARILGSQDTKVIPLRKVGARHIGSLVRIRGMVTRTTEVKPLMIVAAYTCSDCETAIYQEVLGKTFMPIIQCPSAECQKKQTKGRLHPHMRASKFTKFQEVRIQEIAEEVPMGHVPTSLIVHARGEASRKCGPGDIVTLWGIFLPTPASGFKAMLPGALLSETFMDAMAIHRHKKSYLEYSITPMMEREIMALAESPRAYATLASSLAPEIFGHDDVKKALLLLMVGGVTKDMGAGMRIRGDINICLMGDPGVAKSQLLKHISRVAPRAIYTSGKGSSGVGLTAAVIKDPISGELVLEGGALVLADMGVCCIDEFDKMDDSDRTAIHEVMEQQTVSIAKAGITTRLNARTSILAAANPAFGRYNPHRSPEENINLPAALLSRFDLLFLVLDRPSRSADLELARHVCHVHRHGKHPGAGGDGMKTPEFMRAYISLARKVEPAVPDHLISYITDAYVNMRSSGGMSGSAASAGYTYTTARTLLGILRLGQALARIRFSDEISQADVDEAMRLMHSSKASLYEPTQGRTNAIDPVSAIYSLVRDWASTHQTLIVKEDEILPQVLARGFTLDQLRECIQEYEMINIWTHSAASREIRFMSYA</sequence>
<dbReference type="InterPro" id="IPR018525">
    <property type="entry name" value="MCM_CS"/>
</dbReference>
<dbReference type="GO" id="GO:0005524">
    <property type="term" value="F:ATP binding"/>
    <property type="evidence" value="ECO:0007669"/>
    <property type="project" value="UniProtKB-KW"/>
</dbReference>
<dbReference type="SUPFAM" id="SSF52540">
    <property type="entry name" value="P-loop containing nucleoside triphosphate hydrolases"/>
    <property type="match status" value="1"/>
</dbReference>
<dbReference type="PRINTS" id="PR01657">
    <property type="entry name" value="MCMFAMILY"/>
</dbReference>
<evidence type="ECO:0000256" key="3">
    <source>
        <dbReference type="ARBA" id="ARBA00022741"/>
    </source>
</evidence>
<dbReference type="Gene3D" id="2.20.28.10">
    <property type="match status" value="1"/>
</dbReference>
<evidence type="ECO:0000256" key="1">
    <source>
        <dbReference type="ARBA" id="ARBA00004123"/>
    </source>
</evidence>
<dbReference type="GO" id="GO:0006270">
    <property type="term" value="P:DNA replication initiation"/>
    <property type="evidence" value="ECO:0007669"/>
    <property type="project" value="InterPro"/>
</dbReference>
<evidence type="ECO:0000256" key="9">
    <source>
        <dbReference type="ARBA" id="ARBA00023306"/>
    </source>
</evidence>
<comment type="similarity">
    <text evidence="11">Belongs to the MCM family.</text>
</comment>
<keyword evidence="9 12" id="KW-0131">Cell cycle</keyword>
<dbReference type="FunFam" id="3.40.50.300:FF:000288">
    <property type="entry name" value="DNA replication licensing factor MCM7"/>
    <property type="match status" value="1"/>
</dbReference>
<dbReference type="PROSITE" id="PS00847">
    <property type="entry name" value="MCM_1"/>
    <property type="match status" value="1"/>
</dbReference>
<dbReference type="GO" id="GO:0016887">
    <property type="term" value="F:ATP hydrolysis activity"/>
    <property type="evidence" value="ECO:0007669"/>
    <property type="project" value="RHEA"/>
</dbReference>
<keyword evidence="3 11" id="KW-0547">Nucleotide-binding</keyword>
<dbReference type="InterPro" id="IPR027925">
    <property type="entry name" value="MCM_N"/>
</dbReference>
<evidence type="ECO:0000256" key="4">
    <source>
        <dbReference type="ARBA" id="ARBA00022801"/>
    </source>
</evidence>
<dbReference type="SMART" id="SM00382">
    <property type="entry name" value="AAA"/>
    <property type="match status" value="1"/>
</dbReference>
<evidence type="ECO:0000256" key="2">
    <source>
        <dbReference type="ARBA" id="ARBA00022705"/>
    </source>
</evidence>
<keyword evidence="4 12" id="KW-0378">Hydrolase</keyword>
<dbReference type="KEGG" id="acan:ACA1_391450"/>
<dbReference type="GeneID" id="14915330"/>
<keyword evidence="5 12" id="KW-0347">Helicase</keyword>
<evidence type="ECO:0000256" key="10">
    <source>
        <dbReference type="ARBA" id="ARBA00048432"/>
    </source>
</evidence>
<evidence type="ECO:0000313" key="14">
    <source>
        <dbReference type="EMBL" id="ELR14774.1"/>
    </source>
</evidence>
<evidence type="ECO:0000256" key="6">
    <source>
        <dbReference type="ARBA" id="ARBA00022840"/>
    </source>
</evidence>
<dbReference type="STRING" id="1257118.L8GNV9"/>
<dbReference type="OrthoDB" id="3207464at2759"/>
<organism evidence="14 15">
    <name type="scientific">Acanthamoeba castellanii (strain ATCC 30010 / Neff)</name>
    <dbReference type="NCBI Taxonomy" id="1257118"/>
    <lineage>
        <taxon>Eukaryota</taxon>
        <taxon>Amoebozoa</taxon>
        <taxon>Discosea</taxon>
        <taxon>Longamoebia</taxon>
        <taxon>Centramoebida</taxon>
        <taxon>Acanthamoebidae</taxon>
        <taxon>Acanthamoeba</taxon>
    </lineage>
</organism>
<dbReference type="InterPro" id="IPR041562">
    <property type="entry name" value="MCM_lid"/>
</dbReference>
<evidence type="ECO:0000259" key="13">
    <source>
        <dbReference type="PROSITE" id="PS50051"/>
    </source>
</evidence>
<dbReference type="Pfam" id="PF00493">
    <property type="entry name" value="MCM"/>
    <property type="match status" value="1"/>
</dbReference>
<evidence type="ECO:0000256" key="7">
    <source>
        <dbReference type="ARBA" id="ARBA00023125"/>
    </source>
</evidence>
<dbReference type="GO" id="GO:0017116">
    <property type="term" value="F:single-stranded DNA helicase activity"/>
    <property type="evidence" value="ECO:0007669"/>
    <property type="project" value="TreeGrafter"/>
</dbReference>
<dbReference type="InterPro" id="IPR027417">
    <property type="entry name" value="P-loop_NTPase"/>
</dbReference>
<evidence type="ECO:0000256" key="5">
    <source>
        <dbReference type="ARBA" id="ARBA00022806"/>
    </source>
</evidence>
<dbReference type="EMBL" id="KB008044">
    <property type="protein sequence ID" value="ELR14774.1"/>
    <property type="molecule type" value="Genomic_DNA"/>
</dbReference>
<dbReference type="InterPro" id="IPR008050">
    <property type="entry name" value="MCM7"/>
</dbReference>
<keyword evidence="15" id="KW-1185">Reference proteome</keyword>
<evidence type="ECO:0000313" key="15">
    <source>
        <dbReference type="Proteomes" id="UP000011083"/>
    </source>
</evidence>
<dbReference type="GO" id="GO:0005634">
    <property type="term" value="C:nucleus"/>
    <property type="evidence" value="ECO:0007669"/>
    <property type="project" value="UniProtKB-SubCell"/>
</dbReference>
<dbReference type="Proteomes" id="UP000011083">
    <property type="component" value="Unassembled WGS sequence"/>
</dbReference>
<dbReference type="SMART" id="SM00350">
    <property type="entry name" value="MCM"/>
    <property type="match status" value="1"/>
</dbReference>
<keyword evidence="6 11" id="KW-0067">ATP-binding</keyword>
<dbReference type="InterPro" id="IPR003593">
    <property type="entry name" value="AAA+_ATPase"/>
</dbReference>
<dbReference type="VEuPathDB" id="AmoebaDB:ACA1_391450"/>
<protein>
    <recommendedName>
        <fullName evidence="12">DNA replication licensing factor MCM7</fullName>
        <ecNumber evidence="12">3.6.4.12</ecNumber>
    </recommendedName>
</protein>
<dbReference type="CDD" id="cd17758">
    <property type="entry name" value="MCM7"/>
    <property type="match status" value="1"/>
</dbReference>
<keyword evidence="8 12" id="KW-0539">Nucleus</keyword>
<dbReference type="PROSITE" id="PS50051">
    <property type="entry name" value="MCM_2"/>
    <property type="match status" value="1"/>
</dbReference>